<evidence type="ECO:0000313" key="2">
    <source>
        <dbReference type="EMBL" id="ESO02293.1"/>
    </source>
</evidence>
<sequence>MANDRPKSLARRQSDSRRDKENESELKYAQIRASHVVGGDLYASERRHYNIKTKRFNYSTKIDKCNIFGRFDSKHQASMYIERQYINTGKHKNVTKMQKATTATTSWKKMMLAIKVLQLYINIRFFKNPCLKPFKEFLRARVLLKHSYVELWPRVAWHDYVEDLEANDEKSTIFFKKSLQENCLTVTSECYTTEQCCSDLACVDTNNDGISGKCLAKKRLRRCTESIQCGEMTTCSSVIGSNSKYCVPDKLETSYDFARDFKDKMYNSQPVYSRNYDTQAYGTLLLRKPGSKGTGMPCISTDDCQMTDNYSGDPLCCQKISQGKMGSKLKCHTIINVDDCKPWSN</sequence>
<gene>
    <name evidence="3" type="primary">20210979</name>
    <name evidence="2" type="ORF">HELRODRAFT_188653</name>
</gene>
<protein>
    <submittedName>
        <fullName evidence="2 3">Uncharacterized protein</fullName>
    </submittedName>
</protein>
<dbReference type="EMBL" id="AMQM01000834">
    <property type="status" value="NOT_ANNOTATED_CDS"/>
    <property type="molecule type" value="Genomic_DNA"/>
</dbReference>
<keyword evidence="4" id="KW-1185">Reference proteome</keyword>
<dbReference type="EMBL" id="KB096742">
    <property type="protein sequence ID" value="ESO02293.1"/>
    <property type="molecule type" value="Genomic_DNA"/>
</dbReference>
<organism evidence="3 4">
    <name type="scientific">Helobdella robusta</name>
    <name type="common">Californian leech</name>
    <dbReference type="NCBI Taxonomy" id="6412"/>
    <lineage>
        <taxon>Eukaryota</taxon>
        <taxon>Metazoa</taxon>
        <taxon>Spiralia</taxon>
        <taxon>Lophotrochozoa</taxon>
        <taxon>Annelida</taxon>
        <taxon>Clitellata</taxon>
        <taxon>Hirudinea</taxon>
        <taxon>Rhynchobdellida</taxon>
        <taxon>Glossiphoniidae</taxon>
        <taxon>Helobdella</taxon>
    </lineage>
</organism>
<dbReference type="Proteomes" id="UP000015101">
    <property type="component" value="Unassembled WGS sequence"/>
</dbReference>
<dbReference type="KEGG" id="hro:HELRODRAFT_188653"/>
<dbReference type="EMBL" id="AMQM01000835">
    <property type="status" value="NOT_ANNOTATED_CDS"/>
    <property type="molecule type" value="Genomic_DNA"/>
</dbReference>
<name>T1FQ82_HELRO</name>
<feature type="region of interest" description="Disordered" evidence="1">
    <location>
        <begin position="1"/>
        <end position="25"/>
    </location>
</feature>
<evidence type="ECO:0000313" key="4">
    <source>
        <dbReference type="Proteomes" id="UP000015101"/>
    </source>
</evidence>
<proteinExistence type="predicted"/>
<dbReference type="RefSeq" id="XP_009019701.1">
    <property type="nucleotide sequence ID" value="XM_009021453.1"/>
</dbReference>
<dbReference type="AlphaFoldDB" id="T1FQ82"/>
<dbReference type="CTD" id="20210979"/>
<evidence type="ECO:0000256" key="1">
    <source>
        <dbReference type="SAM" id="MobiDB-lite"/>
    </source>
</evidence>
<reference evidence="4" key="1">
    <citation type="submission" date="2012-12" db="EMBL/GenBank/DDBJ databases">
        <authorList>
            <person name="Hellsten U."/>
            <person name="Grimwood J."/>
            <person name="Chapman J.A."/>
            <person name="Shapiro H."/>
            <person name="Aerts A."/>
            <person name="Otillar R.P."/>
            <person name="Terry A.Y."/>
            <person name="Boore J.L."/>
            <person name="Simakov O."/>
            <person name="Marletaz F."/>
            <person name="Cho S.-J."/>
            <person name="Edsinger-Gonzales E."/>
            <person name="Havlak P."/>
            <person name="Kuo D.-H."/>
            <person name="Larsson T."/>
            <person name="Lv J."/>
            <person name="Arendt D."/>
            <person name="Savage R."/>
            <person name="Osoegawa K."/>
            <person name="de Jong P."/>
            <person name="Lindberg D.R."/>
            <person name="Seaver E.C."/>
            <person name="Weisblat D.A."/>
            <person name="Putnam N.H."/>
            <person name="Grigoriev I.V."/>
            <person name="Rokhsar D.S."/>
        </authorList>
    </citation>
    <scope>NUCLEOTIDE SEQUENCE</scope>
</reference>
<dbReference type="EnsemblMetazoa" id="HelroT188653">
    <property type="protein sequence ID" value="HelroP188653"/>
    <property type="gene ID" value="HelroG188653"/>
</dbReference>
<dbReference type="GeneID" id="20210979"/>
<accession>T1FQ82</accession>
<dbReference type="HOGENOM" id="CLU_804813_0_0_1"/>
<reference evidence="2 4" key="2">
    <citation type="journal article" date="2013" name="Nature">
        <title>Insights into bilaterian evolution from three spiralian genomes.</title>
        <authorList>
            <person name="Simakov O."/>
            <person name="Marletaz F."/>
            <person name="Cho S.J."/>
            <person name="Edsinger-Gonzales E."/>
            <person name="Havlak P."/>
            <person name="Hellsten U."/>
            <person name="Kuo D.H."/>
            <person name="Larsson T."/>
            <person name="Lv J."/>
            <person name="Arendt D."/>
            <person name="Savage R."/>
            <person name="Osoegawa K."/>
            <person name="de Jong P."/>
            <person name="Grimwood J."/>
            <person name="Chapman J.A."/>
            <person name="Shapiro H."/>
            <person name="Aerts A."/>
            <person name="Otillar R.P."/>
            <person name="Terry A.Y."/>
            <person name="Boore J.L."/>
            <person name="Grigoriev I.V."/>
            <person name="Lindberg D.R."/>
            <person name="Seaver E.C."/>
            <person name="Weisblat D.A."/>
            <person name="Putnam N.H."/>
            <person name="Rokhsar D.S."/>
        </authorList>
    </citation>
    <scope>NUCLEOTIDE SEQUENCE</scope>
</reference>
<dbReference type="InParanoid" id="T1FQ82"/>
<reference evidence="3" key="3">
    <citation type="submission" date="2015-06" db="UniProtKB">
        <authorList>
            <consortium name="EnsemblMetazoa"/>
        </authorList>
    </citation>
    <scope>IDENTIFICATION</scope>
</reference>
<evidence type="ECO:0000313" key="3">
    <source>
        <dbReference type="EnsemblMetazoa" id="HelroP188653"/>
    </source>
</evidence>